<feature type="domain" description="G-protein coupled receptors family 1 profile" evidence="6">
    <location>
        <begin position="99"/>
        <end position="217"/>
    </location>
</feature>
<proteinExistence type="predicted"/>
<evidence type="ECO:0000256" key="2">
    <source>
        <dbReference type="ARBA" id="ARBA00022692"/>
    </source>
</evidence>
<feature type="transmembrane region" description="Helical" evidence="5">
    <location>
        <begin position="182"/>
        <end position="203"/>
    </location>
</feature>
<dbReference type="PANTHER" id="PTHR23017">
    <property type="entry name" value="SERPENTINE RECEPTOR, CLASS X"/>
    <property type="match status" value="1"/>
</dbReference>
<evidence type="ECO:0000256" key="5">
    <source>
        <dbReference type="SAM" id="Phobius"/>
    </source>
</evidence>
<evidence type="ECO:0000256" key="3">
    <source>
        <dbReference type="ARBA" id="ARBA00022989"/>
    </source>
</evidence>
<sequence>MTNDTVFSNDERQIWGISMLVIAIIGLLLYCIACFLNLAVKEFRNAFGYLCLSDGICGIAIMVQFIGYTCPVTMLMYPQPPSYLWIIAITNFNMTYLYYVSMYAHSFASINRFLAICKPLLYRKIDSTRFVSGLLICTWVIPFIQTSPYFFGDCSFYFDNTLLQWTFTDNPCGQNFSFYIDFLYNCILMLFIFAIDCYTLFVLRKTLYRGKLNNIIR</sequence>
<dbReference type="InterPro" id="IPR019430">
    <property type="entry name" value="7TM_GPCR_serpentine_rcpt_Srx"/>
</dbReference>
<feature type="transmembrane region" description="Helical" evidence="5">
    <location>
        <begin position="14"/>
        <end position="40"/>
    </location>
</feature>
<dbReference type="InterPro" id="IPR017452">
    <property type="entry name" value="GPCR_Rhodpsn_7TM"/>
</dbReference>
<evidence type="ECO:0000313" key="7">
    <source>
        <dbReference type="Proteomes" id="UP000887540"/>
    </source>
</evidence>
<evidence type="ECO:0000256" key="1">
    <source>
        <dbReference type="ARBA" id="ARBA00004370"/>
    </source>
</evidence>
<feature type="transmembrane region" description="Helical" evidence="5">
    <location>
        <begin position="130"/>
        <end position="151"/>
    </location>
</feature>
<dbReference type="AlphaFoldDB" id="A0A914DLZ8"/>
<protein>
    <submittedName>
        <fullName evidence="8">G-protein coupled receptors family 1 profile domain-containing protein</fullName>
    </submittedName>
</protein>
<feature type="transmembrane region" description="Helical" evidence="5">
    <location>
        <begin position="47"/>
        <end position="68"/>
    </location>
</feature>
<dbReference type="Proteomes" id="UP000887540">
    <property type="component" value="Unplaced"/>
</dbReference>
<comment type="subcellular location">
    <subcellularLocation>
        <location evidence="1">Membrane</location>
    </subcellularLocation>
</comment>
<dbReference type="WBParaSite" id="ACRNAN_scaffold3102.g15284.t1">
    <property type="protein sequence ID" value="ACRNAN_scaffold3102.g15284.t1"/>
    <property type="gene ID" value="ACRNAN_scaffold3102.g15284"/>
</dbReference>
<keyword evidence="3 5" id="KW-1133">Transmembrane helix</keyword>
<dbReference type="PANTHER" id="PTHR23017:SF3">
    <property type="entry name" value="G-PROTEIN COUPLED RECEPTORS FAMILY 1 PROFILE DOMAIN-CONTAINING PROTEIN"/>
    <property type="match status" value="1"/>
</dbReference>
<dbReference type="Pfam" id="PF10328">
    <property type="entry name" value="7TM_GPCR_Srx"/>
    <property type="match status" value="1"/>
</dbReference>
<dbReference type="Gene3D" id="1.20.1070.10">
    <property type="entry name" value="Rhodopsin 7-helix transmembrane proteins"/>
    <property type="match status" value="1"/>
</dbReference>
<name>A0A914DLZ8_9BILA</name>
<feature type="transmembrane region" description="Helical" evidence="5">
    <location>
        <begin position="83"/>
        <end position="104"/>
    </location>
</feature>
<evidence type="ECO:0000256" key="4">
    <source>
        <dbReference type="ARBA" id="ARBA00023136"/>
    </source>
</evidence>
<dbReference type="GO" id="GO:0016020">
    <property type="term" value="C:membrane"/>
    <property type="evidence" value="ECO:0007669"/>
    <property type="project" value="UniProtKB-SubCell"/>
</dbReference>
<reference evidence="8" key="1">
    <citation type="submission" date="2022-11" db="UniProtKB">
        <authorList>
            <consortium name="WormBaseParasite"/>
        </authorList>
    </citation>
    <scope>IDENTIFICATION</scope>
</reference>
<organism evidence="7 8">
    <name type="scientific">Acrobeloides nanus</name>
    <dbReference type="NCBI Taxonomy" id="290746"/>
    <lineage>
        <taxon>Eukaryota</taxon>
        <taxon>Metazoa</taxon>
        <taxon>Ecdysozoa</taxon>
        <taxon>Nematoda</taxon>
        <taxon>Chromadorea</taxon>
        <taxon>Rhabditida</taxon>
        <taxon>Tylenchina</taxon>
        <taxon>Cephalobomorpha</taxon>
        <taxon>Cephaloboidea</taxon>
        <taxon>Cephalobidae</taxon>
        <taxon>Acrobeloides</taxon>
    </lineage>
</organism>
<dbReference type="SUPFAM" id="SSF81321">
    <property type="entry name" value="Family A G protein-coupled receptor-like"/>
    <property type="match status" value="1"/>
</dbReference>
<evidence type="ECO:0000313" key="8">
    <source>
        <dbReference type="WBParaSite" id="ACRNAN_scaffold3102.g15284.t1"/>
    </source>
</evidence>
<keyword evidence="2 5" id="KW-0812">Transmembrane</keyword>
<keyword evidence="7" id="KW-1185">Reference proteome</keyword>
<keyword evidence="4 5" id="KW-0472">Membrane</keyword>
<evidence type="ECO:0000259" key="6">
    <source>
        <dbReference type="PROSITE" id="PS50262"/>
    </source>
</evidence>
<accession>A0A914DLZ8</accession>
<dbReference type="CDD" id="cd00637">
    <property type="entry name" value="7tm_classA_rhodopsin-like"/>
    <property type="match status" value="1"/>
</dbReference>
<dbReference type="PROSITE" id="PS50262">
    <property type="entry name" value="G_PROTEIN_RECEP_F1_2"/>
    <property type="match status" value="1"/>
</dbReference>